<evidence type="ECO:0000256" key="1">
    <source>
        <dbReference type="ARBA" id="ARBA00004141"/>
    </source>
</evidence>
<accession>A0A813GV31</accession>
<keyword evidence="3" id="KW-0813">Transport</keyword>
<feature type="transmembrane region" description="Helical" evidence="9">
    <location>
        <begin position="361"/>
        <end position="381"/>
    </location>
</feature>
<reference evidence="11" key="1">
    <citation type="submission" date="2021-02" db="EMBL/GenBank/DDBJ databases">
        <authorList>
            <person name="Dougan E. K."/>
            <person name="Rhodes N."/>
            <person name="Thang M."/>
            <person name="Chan C."/>
        </authorList>
    </citation>
    <scope>NUCLEOTIDE SEQUENCE</scope>
</reference>
<dbReference type="InterPro" id="IPR030189">
    <property type="entry name" value="UPS_plant"/>
</dbReference>
<evidence type="ECO:0000313" key="10">
    <source>
        <dbReference type="EMBL" id="CAE8596697.1"/>
    </source>
</evidence>
<sequence length="383" mass="40798">MPVALSSPEAGLACLIFSMGCMGSWPALMKWCTLSRRSSSHIFLDYATGNFMMIALSSMTLGQFGNTRDDPSFFSQLNQLNKTWPSVLFAICGGALLMAGNLSLQVALELGVSMGVVLPLQSALCVILSTTVNYSLQPEKTDLGLLLAALFFFLAAIVLSICAEVQYKSDLEKKTLVNLQGMEDHLCSSQGTQDPSTTGGQILNLTAHPQGKVRRIVVGIGVSFLGGFCFGFFSPAFNIAVNDQFHWVAKDVPKLTVWTANFFFGLSFFMFAYLANISRLSAASDASLASNLACYCADSKQRGLAALSGMICAVANTAQFLGGSAAGFAACDLVQAFPLVGIVWGVVLFGEFQDAGSRVKAFLGALYVAYIVAVALLMLSVKE</sequence>
<evidence type="ECO:0000256" key="4">
    <source>
        <dbReference type="ARBA" id="ARBA00022692"/>
    </source>
</evidence>
<keyword evidence="6" id="KW-0067">ATP-binding</keyword>
<feature type="transmembrane region" description="Helical" evidence="9">
    <location>
        <begin position="304"/>
        <end position="321"/>
    </location>
</feature>
<evidence type="ECO:0000256" key="6">
    <source>
        <dbReference type="ARBA" id="ARBA00022840"/>
    </source>
</evidence>
<dbReference type="EMBL" id="CAJNNV010008830">
    <property type="protein sequence ID" value="CAE8596697.1"/>
    <property type="molecule type" value="Genomic_DNA"/>
</dbReference>
<keyword evidence="8 9" id="KW-0472">Membrane</keyword>
<dbReference type="InterPro" id="IPR009834">
    <property type="entry name" value="Ureide_permease"/>
</dbReference>
<evidence type="ECO:0000256" key="8">
    <source>
        <dbReference type="ARBA" id="ARBA00023136"/>
    </source>
</evidence>
<evidence type="ECO:0000313" key="11">
    <source>
        <dbReference type="EMBL" id="CAE8629556.1"/>
    </source>
</evidence>
<feature type="transmembrane region" description="Helical" evidence="9">
    <location>
        <begin position="43"/>
        <end position="64"/>
    </location>
</feature>
<proteinExistence type="inferred from homology"/>
<dbReference type="EMBL" id="CAJNNW010000632">
    <property type="protein sequence ID" value="CAE8629556.1"/>
    <property type="molecule type" value="Genomic_DNA"/>
</dbReference>
<feature type="transmembrane region" description="Helical" evidence="9">
    <location>
        <begin position="257"/>
        <end position="275"/>
    </location>
</feature>
<feature type="transmembrane region" description="Helical" evidence="9">
    <location>
        <begin position="12"/>
        <end position="31"/>
    </location>
</feature>
<evidence type="ECO:0000256" key="9">
    <source>
        <dbReference type="SAM" id="Phobius"/>
    </source>
</evidence>
<keyword evidence="5" id="KW-0547">Nucleotide-binding</keyword>
<keyword evidence="4 9" id="KW-0812">Transmembrane</keyword>
<organism evidence="11 12">
    <name type="scientific">Polarella glacialis</name>
    <name type="common">Dinoflagellate</name>
    <dbReference type="NCBI Taxonomy" id="89957"/>
    <lineage>
        <taxon>Eukaryota</taxon>
        <taxon>Sar</taxon>
        <taxon>Alveolata</taxon>
        <taxon>Dinophyceae</taxon>
        <taxon>Suessiales</taxon>
        <taxon>Suessiaceae</taxon>
        <taxon>Polarella</taxon>
    </lineage>
</organism>
<evidence type="ECO:0000313" key="13">
    <source>
        <dbReference type="Proteomes" id="UP000654075"/>
    </source>
</evidence>
<comment type="similarity">
    <text evidence="2">Belongs to the plant ureide permease (TC 2.A.7.19) family.</text>
</comment>
<dbReference type="GO" id="GO:0016020">
    <property type="term" value="C:membrane"/>
    <property type="evidence" value="ECO:0007669"/>
    <property type="project" value="UniProtKB-SubCell"/>
</dbReference>
<evidence type="ECO:0000256" key="7">
    <source>
        <dbReference type="ARBA" id="ARBA00022989"/>
    </source>
</evidence>
<evidence type="ECO:0000256" key="5">
    <source>
        <dbReference type="ARBA" id="ARBA00022741"/>
    </source>
</evidence>
<gene>
    <name evidence="10" type="ORF">PGLA1383_LOCUS15158</name>
    <name evidence="11" type="ORF">PGLA2088_LOCUS899</name>
</gene>
<name>A0A813GV31_POLGL</name>
<feature type="transmembrane region" description="Helical" evidence="9">
    <location>
        <begin position="84"/>
        <end position="104"/>
    </location>
</feature>
<dbReference type="AlphaFoldDB" id="A0A813GV31"/>
<comment type="caution">
    <text evidence="11">The sequence shown here is derived from an EMBL/GenBank/DDBJ whole genome shotgun (WGS) entry which is preliminary data.</text>
</comment>
<evidence type="ECO:0000256" key="2">
    <source>
        <dbReference type="ARBA" id="ARBA00005931"/>
    </source>
</evidence>
<dbReference type="OrthoDB" id="1910534at2759"/>
<feature type="transmembrane region" description="Helical" evidence="9">
    <location>
        <begin position="143"/>
        <end position="163"/>
    </location>
</feature>
<dbReference type="GO" id="GO:0015505">
    <property type="term" value="F:uracil:monoatomic cation symporter activity"/>
    <property type="evidence" value="ECO:0007669"/>
    <property type="project" value="TreeGrafter"/>
</dbReference>
<keyword evidence="7 9" id="KW-1133">Transmembrane helix</keyword>
<dbReference type="GO" id="GO:0005274">
    <property type="term" value="F:allantoin:proton symporter activity"/>
    <property type="evidence" value="ECO:0007669"/>
    <property type="project" value="TreeGrafter"/>
</dbReference>
<dbReference type="PANTHER" id="PTHR31081:SF16">
    <property type="entry name" value="UREIDE PERMEASE 5"/>
    <property type="match status" value="1"/>
</dbReference>
<dbReference type="Proteomes" id="UP000654075">
    <property type="component" value="Unassembled WGS sequence"/>
</dbReference>
<dbReference type="PANTHER" id="PTHR31081">
    <property type="entry name" value="UREIDE PERMEASE 1-RELATED-RELATED"/>
    <property type="match status" value="1"/>
</dbReference>
<feature type="transmembrane region" description="Helical" evidence="9">
    <location>
        <begin position="216"/>
        <end position="237"/>
    </location>
</feature>
<evidence type="ECO:0000313" key="12">
    <source>
        <dbReference type="Proteomes" id="UP000626109"/>
    </source>
</evidence>
<dbReference type="GO" id="GO:0005524">
    <property type="term" value="F:ATP binding"/>
    <property type="evidence" value="ECO:0007669"/>
    <property type="project" value="UniProtKB-KW"/>
</dbReference>
<evidence type="ECO:0000256" key="3">
    <source>
        <dbReference type="ARBA" id="ARBA00022448"/>
    </source>
</evidence>
<protein>
    <submittedName>
        <fullName evidence="11">Uncharacterized protein</fullName>
    </submittedName>
</protein>
<dbReference type="Proteomes" id="UP000626109">
    <property type="component" value="Unassembled WGS sequence"/>
</dbReference>
<comment type="subcellular location">
    <subcellularLocation>
        <location evidence="1">Membrane</location>
        <topology evidence="1">Multi-pass membrane protein</topology>
    </subcellularLocation>
</comment>
<keyword evidence="13" id="KW-1185">Reference proteome</keyword>
<dbReference type="Pfam" id="PF07168">
    <property type="entry name" value="Ureide_permease"/>
    <property type="match status" value="1"/>
</dbReference>
<dbReference type="OMA" id="ELFYWDY"/>
<feature type="transmembrane region" description="Helical" evidence="9">
    <location>
        <begin position="327"/>
        <end position="349"/>
    </location>
</feature>
<feature type="transmembrane region" description="Helical" evidence="9">
    <location>
        <begin position="116"/>
        <end position="137"/>
    </location>
</feature>